<name>A0A0U4AMF3_9BACT</name>
<dbReference type="EMBL" id="CP013909">
    <property type="protein sequence ID" value="ALW84768.1"/>
    <property type="molecule type" value="Genomic_DNA"/>
</dbReference>
<dbReference type="SUPFAM" id="SSF47240">
    <property type="entry name" value="Ferritin-like"/>
    <property type="match status" value="1"/>
</dbReference>
<dbReference type="STRING" id="1411621.AUC43_06525"/>
<dbReference type="OrthoDB" id="954262at2"/>
<dbReference type="Pfam" id="PF13668">
    <property type="entry name" value="Ferritin_2"/>
    <property type="match status" value="1"/>
</dbReference>
<gene>
    <name evidence="1" type="ORF">AUC43_06525</name>
</gene>
<keyword evidence="2" id="KW-1185">Reference proteome</keyword>
<dbReference type="CDD" id="cd00657">
    <property type="entry name" value="Ferritin_like"/>
    <property type="match status" value="1"/>
</dbReference>
<proteinExistence type="predicted"/>
<evidence type="ECO:0008006" key="3">
    <source>
        <dbReference type="Google" id="ProtNLM"/>
    </source>
</evidence>
<protein>
    <recommendedName>
        <fullName evidence="3">Dessication-associated protein</fullName>
    </recommendedName>
</protein>
<reference evidence="1 2" key="1">
    <citation type="submission" date="2015-12" db="EMBL/GenBank/DDBJ databases">
        <authorList>
            <person name="Shamseldin A."/>
            <person name="Moawad H."/>
            <person name="Abd El-Rahim W.M."/>
            <person name="Sadowsky M.J."/>
        </authorList>
    </citation>
    <scope>NUCLEOTIDE SEQUENCE [LARGE SCALE GENOMIC DNA]</scope>
    <source>
        <strain evidence="1 2">DG5B</strain>
    </source>
</reference>
<organism evidence="1 2">
    <name type="scientific">Hymenobacter sedentarius</name>
    <dbReference type="NCBI Taxonomy" id="1411621"/>
    <lineage>
        <taxon>Bacteria</taxon>
        <taxon>Pseudomonadati</taxon>
        <taxon>Bacteroidota</taxon>
        <taxon>Cytophagia</taxon>
        <taxon>Cytophagales</taxon>
        <taxon>Hymenobacteraceae</taxon>
        <taxon>Hymenobacter</taxon>
    </lineage>
</organism>
<dbReference type="AlphaFoldDB" id="A0A0U4AMF3"/>
<dbReference type="KEGG" id="hyg:AUC43_06525"/>
<dbReference type="Proteomes" id="UP000059542">
    <property type="component" value="Chromosome"/>
</dbReference>
<dbReference type="RefSeq" id="WP_068191202.1">
    <property type="nucleotide sequence ID" value="NZ_CP013909.1"/>
</dbReference>
<sequence>MNFFKIIEQLAEVDSDALGRFDSRRAVFQSLGTFAKRSALATTPVLLGSMFQKAYAGTSVDTPIDILNYALTLELLEADFYRQFVAAGTATGAGVAAIAQIKKHEDAHVALLTNVIKALGGTPKTGVKFKASAFPAAYADQLVVAQVLEDTGVRAYKGRAAELTGTADQNITGIGNVNLLTVALQIHSVEARHASHIRYMRGKNPWVTTGEDVSSNAAYTGAIPESNVTQAGFNLTTALGTPYSAVDVAASFDEPLTPAEVLDMSRAGGLVG</sequence>
<dbReference type="InterPro" id="IPR012347">
    <property type="entry name" value="Ferritin-like"/>
</dbReference>
<dbReference type="InterPro" id="IPR009078">
    <property type="entry name" value="Ferritin-like_SF"/>
</dbReference>
<accession>A0A0U4AMF3</accession>
<evidence type="ECO:0000313" key="1">
    <source>
        <dbReference type="EMBL" id="ALW84768.1"/>
    </source>
</evidence>
<evidence type="ECO:0000313" key="2">
    <source>
        <dbReference type="Proteomes" id="UP000059542"/>
    </source>
</evidence>
<dbReference type="Gene3D" id="1.20.1260.10">
    <property type="match status" value="1"/>
</dbReference>